<dbReference type="GO" id="GO:0003676">
    <property type="term" value="F:nucleic acid binding"/>
    <property type="evidence" value="ECO:0007669"/>
    <property type="project" value="InterPro"/>
</dbReference>
<dbReference type="InterPro" id="IPR012337">
    <property type="entry name" value="RNaseH-like_sf"/>
</dbReference>
<keyword evidence="3" id="KW-1185">Reference proteome</keyword>
<dbReference type="PANTHER" id="PTHR35004:SF7">
    <property type="entry name" value="INTEGRASE PROTEIN"/>
    <property type="match status" value="1"/>
</dbReference>
<dbReference type="PROSITE" id="PS50994">
    <property type="entry name" value="INTEGRASE"/>
    <property type="match status" value="1"/>
</dbReference>
<protein>
    <submittedName>
        <fullName evidence="2">Transposase family protein</fullName>
    </submittedName>
</protein>
<dbReference type="RefSeq" id="WP_199981609.1">
    <property type="nucleotide sequence ID" value="NZ_JAPKMY010000001.1"/>
</dbReference>
<comment type="caution">
    <text evidence="2">The sequence shown here is derived from an EMBL/GenBank/DDBJ whole genome shotgun (WGS) entry which is preliminary data.</text>
</comment>
<dbReference type="PANTHER" id="PTHR35004">
    <property type="entry name" value="TRANSPOSASE RV3428C-RELATED"/>
    <property type="match status" value="1"/>
</dbReference>
<dbReference type="Proteomes" id="UP001146019">
    <property type="component" value="Unassembled WGS sequence"/>
</dbReference>
<gene>
    <name evidence="2" type="ORF">OSH00_02055</name>
</gene>
<proteinExistence type="predicted"/>
<dbReference type="InterPro" id="IPR036397">
    <property type="entry name" value="RNaseH_sf"/>
</dbReference>
<reference evidence="2" key="1">
    <citation type="submission" date="2022-11" db="EMBL/GenBank/DDBJ databases">
        <title>Biodiversity and phylogenetic relationships of bacteria.</title>
        <authorList>
            <person name="Machado R.A.R."/>
            <person name="Bhat A."/>
            <person name="Loulou A."/>
            <person name="Kallel S."/>
        </authorList>
    </citation>
    <scope>NUCLEOTIDE SEQUENCE</scope>
    <source>
        <strain evidence="2">A-IN1</strain>
    </source>
</reference>
<dbReference type="SUPFAM" id="SSF53098">
    <property type="entry name" value="Ribonuclease H-like"/>
    <property type="match status" value="1"/>
</dbReference>
<dbReference type="InterPro" id="IPR001584">
    <property type="entry name" value="Integrase_cat-core"/>
</dbReference>
<dbReference type="GO" id="GO:0015074">
    <property type="term" value="P:DNA integration"/>
    <property type="evidence" value="ECO:0007669"/>
    <property type="project" value="InterPro"/>
</dbReference>
<accession>A0A9X3DSB5</accession>
<name>A0A9X3DSB5_9GAMM</name>
<feature type="domain" description="Integrase catalytic" evidence="1">
    <location>
        <begin position="139"/>
        <end position="335"/>
    </location>
</feature>
<evidence type="ECO:0000259" key="1">
    <source>
        <dbReference type="PROSITE" id="PS50994"/>
    </source>
</evidence>
<evidence type="ECO:0000313" key="2">
    <source>
        <dbReference type="EMBL" id="MCX5466517.1"/>
    </source>
</evidence>
<dbReference type="Gene3D" id="3.30.420.10">
    <property type="entry name" value="Ribonuclease H-like superfamily/Ribonuclease H"/>
    <property type="match status" value="1"/>
</dbReference>
<organism evidence="2 3">
    <name type="scientific">Acinetobacter nematophilus</name>
    <dbReference type="NCBI Taxonomy" id="2994642"/>
    <lineage>
        <taxon>Bacteria</taxon>
        <taxon>Pseudomonadati</taxon>
        <taxon>Pseudomonadota</taxon>
        <taxon>Gammaproteobacteria</taxon>
        <taxon>Moraxellales</taxon>
        <taxon>Moraxellaceae</taxon>
        <taxon>Acinetobacter</taxon>
    </lineage>
</organism>
<dbReference type="EMBL" id="JAPKMY010000001">
    <property type="protein sequence ID" value="MCX5466517.1"/>
    <property type="molecule type" value="Genomic_DNA"/>
</dbReference>
<sequence length="579" mass="65687">MTLNLAKIDYLREVAEKLTNAEFGAKKEIAKTACKYLQISNAQLYRELETVGYNSGRKQRSDKGKTVVSQEAAELVGGMVLAATSKTGKKRMPINLALEIASDNGKAPKVSASTISRAMKQYFCHPEQLATPTAHQQQRSLHPNHVWQCDASICVVFYLPKSGVCVMDERQFYKNKPANIKKIEKERVVRYVVTDHTSGSIYFEYVWGSESSENLTNIFLNAIQKRSLQEPMHGVPFIFYVDQGSANTSGLFRNLLERLNVEFIAHATHNSRAKGQVEQANNLIETQYESTLTFKTINSLEELNADATQWRIMFNETKIHSRTRRTRNQVWQMIRPEQLRKAPSLELCMELVSTSPVERTVKGDLTVQFKITGYGENFYSVKHIPNIYVGAKVKVVVNPYRAPDIDVLVVDENGEQVIYTCEPDQYDIFGQLAQSPAIGENIQSMPDSKVDESRKRIQKQAYNADTQAQVDQAIKKRTPAYQGQIDPNAHVTKHDIPEYMPKAGEQMTTQQQRRQLAPLNFIQAAKQIKGLVGDLWTTDYMNMLKTTYSDGNVPQEDIQFWVDRIESASRKPKLKVVGE</sequence>
<evidence type="ECO:0000313" key="3">
    <source>
        <dbReference type="Proteomes" id="UP001146019"/>
    </source>
</evidence>
<dbReference type="AlphaFoldDB" id="A0A9X3DSB5"/>